<reference evidence="2 3" key="1">
    <citation type="submission" date="2020-02" db="EMBL/GenBank/DDBJ databases">
        <title>Shewanella WXL01 sp. nov., a marine bacterium isolated from green algae in Luhuitou Fringing Reef (Northern South China Sea).</title>
        <authorList>
            <person name="Wang X."/>
        </authorList>
    </citation>
    <scope>NUCLEOTIDE SEQUENCE [LARGE SCALE GENOMIC DNA]</scope>
    <source>
        <strain evidence="2 3">MCCC 1A01895</strain>
    </source>
</reference>
<gene>
    <name evidence="2" type="ORF">G3R48_07060</name>
</gene>
<proteinExistence type="predicted"/>
<protein>
    <recommendedName>
        <fullName evidence="4">DUF202 domain-containing protein</fullName>
    </recommendedName>
</protein>
<sequence>MNETEILWKQYDQHITTYKFYLDMLIKLMTMYFAVSGAMLSFYFTKTEISDAKLALYLPWLMSIGLFVFFSVGAYLSTITREDVFNIRDKLDLEVSPELGILTILLGIFSVVTLLCAIGLGYVLWFQ</sequence>
<name>A0ABS5I1P3_9GAMM</name>
<accession>A0ABS5I1P3</accession>
<dbReference type="Proteomes" id="UP000811844">
    <property type="component" value="Unassembled WGS sequence"/>
</dbReference>
<evidence type="ECO:0000256" key="1">
    <source>
        <dbReference type="SAM" id="Phobius"/>
    </source>
</evidence>
<comment type="caution">
    <text evidence="2">The sequence shown here is derived from an EMBL/GenBank/DDBJ whole genome shotgun (WGS) entry which is preliminary data.</text>
</comment>
<feature type="transmembrane region" description="Helical" evidence="1">
    <location>
        <begin position="56"/>
        <end position="79"/>
    </location>
</feature>
<keyword evidence="3" id="KW-1185">Reference proteome</keyword>
<keyword evidence="1" id="KW-0472">Membrane</keyword>
<dbReference type="EMBL" id="JAAIKR010000005">
    <property type="protein sequence ID" value="MBR9727743.1"/>
    <property type="molecule type" value="Genomic_DNA"/>
</dbReference>
<evidence type="ECO:0008006" key="4">
    <source>
        <dbReference type="Google" id="ProtNLM"/>
    </source>
</evidence>
<keyword evidence="1" id="KW-1133">Transmembrane helix</keyword>
<organism evidence="2 3">
    <name type="scientific">Shewanella intestini</name>
    <dbReference type="NCBI Taxonomy" id="2017544"/>
    <lineage>
        <taxon>Bacteria</taxon>
        <taxon>Pseudomonadati</taxon>
        <taxon>Pseudomonadota</taxon>
        <taxon>Gammaproteobacteria</taxon>
        <taxon>Alteromonadales</taxon>
        <taxon>Shewanellaceae</taxon>
        <taxon>Shewanella</taxon>
    </lineage>
</organism>
<dbReference type="RefSeq" id="WP_153663859.1">
    <property type="nucleotide sequence ID" value="NZ_JAAIKR010000005.1"/>
</dbReference>
<feature type="transmembrane region" description="Helical" evidence="1">
    <location>
        <begin position="99"/>
        <end position="125"/>
    </location>
</feature>
<feature type="transmembrane region" description="Helical" evidence="1">
    <location>
        <begin position="20"/>
        <end position="44"/>
    </location>
</feature>
<evidence type="ECO:0000313" key="2">
    <source>
        <dbReference type="EMBL" id="MBR9727743.1"/>
    </source>
</evidence>
<evidence type="ECO:0000313" key="3">
    <source>
        <dbReference type="Proteomes" id="UP000811844"/>
    </source>
</evidence>
<keyword evidence="1" id="KW-0812">Transmembrane</keyword>